<dbReference type="AlphaFoldDB" id="A0AAD4WJI0"/>
<gene>
    <name evidence="2" type="ORF">L3X38_011093</name>
</gene>
<dbReference type="EMBL" id="JAJFAZ020000002">
    <property type="protein sequence ID" value="KAI5343217.1"/>
    <property type="molecule type" value="Genomic_DNA"/>
</dbReference>
<evidence type="ECO:0000259" key="1">
    <source>
        <dbReference type="Pfam" id="PF25597"/>
    </source>
</evidence>
<keyword evidence="3" id="KW-1185">Reference proteome</keyword>
<evidence type="ECO:0000313" key="2">
    <source>
        <dbReference type="EMBL" id="KAI5343217.1"/>
    </source>
</evidence>
<reference evidence="2 3" key="1">
    <citation type="journal article" date="2022" name="G3 (Bethesda)">
        <title>Whole-genome sequence and methylome profiling of the almond [Prunus dulcis (Mill.) D.A. Webb] cultivar 'Nonpareil'.</title>
        <authorList>
            <person name="D'Amico-Willman K.M."/>
            <person name="Ouma W.Z."/>
            <person name="Meulia T."/>
            <person name="Sideli G.M."/>
            <person name="Gradziel T.M."/>
            <person name="Fresnedo-Ramirez J."/>
        </authorList>
    </citation>
    <scope>NUCLEOTIDE SEQUENCE [LARGE SCALE GENOMIC DNA]</scope>
    <source>
        <strain evidence="2">Clone GOH B32 T37-40</strain>
    </source>
</reference>
<sequence>MIRSMMSCADLPIFLWGKALKTANYILNRVPTKSINQIPYEIWHGRRHSLKHLRTWGCKAEAKPYNPAEKKLDPKTVSSYFIGYPERTKGYSFYCPHHTMRFIETSRAVFIETDEEKTAKENFSFDEITADSLTTQDPANEAIRLPETNLDNSQLIRLRIQS</sequence>
<dbReference type="Gene3D" id="3.30.420.10">
    <property type="entry name" value="Ribonuclease H-like superfamily/Ribonuclease H"/>
    <property type="match status" value="1"/>
</dbReference>
<name>A0AAD4WJI0_PRUDU</name>
<dbReference type="Proteomes" id="UP001054821">
    <property type="component" value="Chromosome 2"/>
</dbReference>
<dbReference type="InterPro" id="IPR057670">
    <property type="entry name" value="SH3_retrovirus"/>
</dbReference>
<dbReference type="InterPro" id="IPR039537">
    <property type="entry name" value="Retrotran_Ty1/copia-like"/>
</dbReference>
<protein>
    <recommendedName>
        <fullName evidence="1">Retroviral polymerase SH3-like domain-containing protein</fullName>
    </recommendedName>
</protein>
<dbReference type="PANTHER" id="PTHR42648:SF28">
    <property type="entry name" value="TRANSPOSON-ENCODED PROTEIN WITH RIBONUCLEASE H-LIKE AND RETROVIRUS ZINC FINGER-LIKE DOMAINS"/>
    <property type="match status" value="1"/>
</dbReference>
<proteinExistence type="predicted"/>
<dbReference type="GO" id="GO:0003676">
    <property type="term" value="F:nucleic acid binding"/>
    <property type="evidence" value="ECO:0007669"/>
    <property type="project" value="InterPro"/>
</dbReference>
<organism evidence="2 3">
    <name type="scientific">Prunus dulcis</name>
    <name type="common">Almond</name>
    <name type="synonym">Amygdalus dulcis</name>
    <dbReference type="NCBI Taxonomy" id="3755"/>
    <lineage>
        <taxon>Eukaryota</taxon>
        <taxon>Viridiplantae</taxon>
        <taxon>Streptophyta</taxon>
        <taxon>Embryophyta</taxon>
        <taxon>Tracheophyta</taxon>
        <taxon>Spermatophyta</taxon>
        <taxon>Magnoliopsida</taxon>
        <taxon>eudicotyledons</taxon>
        <taxon>Gunneridae</taxon>
        <taxon>Pentapetalae</taxon>
        <taxon>rosids</taxon>
        <taxon>fabids</taxon>
        <taxon>Rosales</taxon>
        <taxon>Rosaceae</taxon>
        <taxon>Amygdaloideae</taxon>
        <taxon>Amygdaleae</taxon>
        <taxon>Prunus</taxon>
    </lineage>
</organism>
<dbReference type="Pfam" id="PF25597">
    <property type="entry name" value="SH3_retrovirus"/>
    <property type="match status" value="1"/>
</dbReference>
<comment type="caution">
    <text evidence="2">The sequence shown here is derived from an EMBL/GenBank/DDBJ whole genome shotgun (WGS) entry which is preliminary data.</text>
</comment>
<accession>A0AAD4WJI0</accession>
<feature type="domain" description="Retroviral polymerase SH3-like" evidence="1">
    <location>
        <begin position="65"/>
        <end position="119"/>
    </location>
</feature>
<evidence type="ECO:0000313" key="3">
    <source>
        <dbReference type="Proteomes" id="UP001054821"/>
    </source>
</evidence>
<dbReference type="InterPro" id="IPR036397">
    <property type="entry name" value="RNaseH_sf"/>
</dbReference>
<dbReference type="PANTHER" id="PTHR42648">
    <property type="entry name" value="TRANSPOSASE, PUTATIVE-RELATED"/>
    <property type="match status" value="1"/>
</dbReference>